<evidence type="ECO:0000313" key="3">
    <source>
        <dbReference type="EMBL" id="POW06212.1"/>
    </source>
</evidence>
<dbReference type="PANTHER" id="PTHR15629">
    <property type="entry name" value="SH3YL1 PROTEIN"/>
    <property type="match status" value="1"/>
</dbReference>
<dbReference type="Proteomes" id="UP000239156">
    <property type="component" value="Unassembled WGS sequence"/>
</dbReference>
<gene>
    <name evidence="3" type="ORF">PSTT_09128</name>
</gene>
<dbReference type="InterPro" id="IPR051702">
    <property type="entry name" value="SH3_domain_YSC84-like"/>
</dbReference>
<dbReference type="InterPro" id="IPR007461">
    <property type="entry name" value="Ysc84_actin-binding"/>
</dbReference>
<comment type="caution">
    <text evidence="3">The sequence shown here is derived from an EMBL/GenBank/DDBJ whole genome shotgun (WGS) entry which is preliminary data.</text>
</comment>
<dbReference type="GO" id="GO:0051666">
    <property type="term" value="P:actin cortical patch localization"/>
    <property type="evidence" value="ECO:0007669"/>
    <property type="project" value="TreeGrafter"/>
</dbReference>
<dbReference type="PANTHER" id="PTHR15629:SF7">
    <property type="entry name" value="YSC84 ACTIN-BINDING DOMAIN-CONTAINING PROTEIN"/>
    <property type="match status" value="1"/>
</dbReference>
<dbReference type="GO" id="GO:0035091">
    <property type="term" value="F:phosphatidylinositol binding"/>
    <property type="evidence" value="ECO:0007669"/>
    <property type="project" value="TreeGrafter"/>
</dbReference>
<organism evidence="3 4">
    <name type="scientific">Puccinia striiformis</name>
    <dbReference type="NCBI Taxonomy" id="27350"/>
    <lineage>
        <taxon>Eukaryota</taxon>
        <taxon>Fungi</taxon>
        <taxon>Dikarya</taxon>
        <taxon>Basidiomycota</taxon>
        <taxon>Pucciniomycotina</taxon>
        <taxon>Pucciniomycetes</taxon>
        <taxon>Pucciniales</taxon>
        <taxon>Pucciniaceae</taxon>
        <taxon>Puccinia</taxon>
    </lineage>
</organism>
<dbReference type="Pfam" id="PF04366">
    <property type="entry name" value="Ysc84"/>
    <property type="match status" value="1"/>
</dbReference>
<dbReference type="VEuPathDB" id="FungiDB:PSHT_13224"/>
<evidence type="ECO:0000256" key="1">
    <source>
        <dbReference type="SAM" id="MobiDB-lite"/>
    </source>
</evidence>
<name>A0A2S4V9J5_9BASI</name>
<dbReference type="GO" id="GO:0051015">
    <property type="term" value="F:actin filament binding"/>
    <property type="evidence" value="ECO:0007669"/>
    <property type="project" value="TreeGrafter"/>
</dbReference>
<dbReference type="GO" id="GO:0051017">
    <property type="term" value="P:actin filament bundle assembly"/>
    <property type="evidence" value="ECO:0007669"/>
    <property type="project" value="TreeGrafter"/>
</dbReference>
<dbReference type="GO" id="GO:0030479">
    <property type="term" value="C:actin cortical patch"/>
    <property type="evidence" value="ECO:0007669"/>
    <property type="project" value="TreeGrafter"/>
</dbReference>
<feature type="region of interest" description="Disordered" evidence="1">
    <location>
        <begin position="230"/>
        <end position="268"/>
    </location>
</feature>
<evidence type="ECO:0000313" key="4">
    <source>
        <dbReference type="Proteomes" id="UP000239156"/>
    </source>
</evidence>
<proteinExistence type="predicted"/>
<accession>A0A2S4V9J5</accession>
<feature type="compositionally biased region" description="Polar residues" evidence="1">
    <location>
        <begin position="240"/>
        <end position="259"/>
    </location>
</feature>
<dbReference type="EMBL" id="PKSL01000089">
    <property type="protein sequence ID" value="POW06212.1"/>
    <property type="molecule type" value="Genomic_DNA"/>
</dbReference>
<evidence type="ECO:0000259" key="2">
    <source>
        <dbReference type="Pfam" id="PF04366"/>
    </source>
</evidence>
<dbReference type="VEuPathDB" id="FungiDB:PSTT_09128"/>
<sequence length="268" mass="28181">MSLMERFQSVAKKVGVQATAFSRDVATMATDGSRQLVTEFKLESECERSAKILSSFLADPLHPESALNAIPKAVLQNAHGLAIFTILKVGFVWSGKAGSGIVIARLDDGSWSAPSCIATGGVGFGLQVGADFSEFVIVLNSEEACVRSQRRKYDNRSAAVGPIGTGGAVNASLLHPAPLFTYSKNKGLFAGISLEGTALIERKDTNEAFYGQRIPSLDILRLDESSLPQESYVPGGAANDNPTTGLASKEAGSTPNGNTDLFDAGDAH</sequence>
<feature type="domain" description="Ysc84 actin-binding" evidence="2">
    <location>
        <begin position="121"/>
        <end position="223"/>
    </location>
</feature>
<reference evidence="3" key="1">
    <citation type="submission" date="2017-12" db="EMBL/GenBank/DDBJ databases">
        <title>Gene loss provides genomic basis for host adaptation in cereal stripe rust fungi.</title>
        <authorList>
            <person name="Xia C."/>
        </authorList>
    </citation>
    <scope>NUCLEOTIDE SEQUENCE [LARGE SCALE GENOMIC DNA]</scope>
    <source>
        <strain evidence="3">93-210</strain>
    </source>
</reference>
<dbReference type="AlphaFoldDB" id="A0A2S4V9J5"/>
<keyword evidence="4" id="KW-1185">Reference proteome</keyword>
<protein>
    <recommendedName>
        <fullName evidence="2">Ysc84 actin-binding domain-containing protein</fullName>
    </recommendedName>
</protein>